<dbReference type="EMBL" id="PGGD01000001">
    <property type="protein sequence ID" value="PJF00766.1"/>
    <property type="molecule type" value="Genomic_DNA"/>
</dbReference>
<comment type="caution">
    <text evidence="1">The sequence shown here is derived from an EMBL/GenBank/DDBJ whole genome shotgun (WGS) entry which is preliminary data.</text>
</comment>
<accession>A0A2A6EMQ8</accession>
<dbReference type="PANTHER" id="PTHR45661:SF3">
    <property type="entry name" value="IG-LIKE DOMAIN-CONTAINING PROTEIN"/>
    <property type="match status" value="1"/>
</dbReference>
<protein>
    <submittedName>
        <fullName evidence="1">Cell surface protein</fullName>
    </submittedName>
</protein>
<dbReference type="AlphaFoldDB" id="A0A2A6EMQ8"/>
<dbReference type="InterPro" id="IPR053139">
    <property type="entry name" value="Surface_bspA-like"/>
</dbReference>
<gene>
    <name evidence="1" type="ORF">CUB97_05610</name>
</gene>
<organism evidence="1 2">
    <name type="scientific">Prevotella intermedia</name>
    <dbReference type="NCBI Taxonomy" id="28131"/>
    <lineage>
        <taxon>Bacteria</taxon>
        <taxon>Pseudomonadati</taxon>
        <taxon>Bacteroidota</taxon>
        <taxon>Bacteroidia</taxon>
        <taxon>Bacteroidales</taxon>
        <taxon>Prevotellaceae</taxon>
        <taxon>Prevotella</taxon>
    </lineage>
</organism>
<name>A0A2A6EMQ8_PREIN</name>
<dbReference type="SUPFAM" id="SSF52058">
    <property type="entry name" value="L domain-like"/>
    <property type="match status" value="1"/>
</dbReference>
<dbReference type="PANTHER" id="PTHR45661">
    <property type="entry name" value="SURFACE ANTIGEN"/>
    <property type="match status" value="1"/>
</dbReference>
<evidence type="ECO:0000313" key="1">
    <source>
        <dbReference type="EMBL" id="PJF00766.1"/>
    </source>
</evidence>
<dbReference type="RefSeq" id="WP_097646948.1">
    <property type="nucleotide sequence ID" value="NZ_CP024725.1"/>
</dbReference>
<dbReference type="Pfam" id="PF13306">
    <property type="entry name" value="LRR_5"/>
    <property type="match status" value="1"/>
</dbReference>
<dbReference type="InterPro" id="IPR026906">
    <property type="entry name" value="LRR_5"/>
</dbReference>
<reference evidence="1 2" key="1">
    <citation type="submission" date="2017-11" db="EMBL/GenBank/DDBJ databases">
        <title>Genome sequencing of Prevotella intermedia KCOM 1779.</title>
        <authorList>
            <person name="Kook J.-K."/>
            <person name="Park S.-N."/>
            <person name="Lim Y.K."/>
        </authorList>
    </citation>
    <scope>NUCLEOTIDE SEQUENCE [LARGE SCALE GENOMIC DNA]</scope>
    <source>
        <strain evidence="1 2">KCOM 1779</strain>
    </source>
</reference>
<proteinExistence type="predicted"/>
<dbReference type="Gene3D" id="3.80.10.10">
    <property type="entry name" value="Ribonuclease Inhibitor"/>
    <property type="match status" value="2"/>
</dbReference>
<evidence type="ECO:0000313" key="2">
    <source>
        <dbReference type="Proteomes" id="UP000228641"/>
    </source>
</evidence>
<dbReference type="InterPro" id="IPR032675">
    <property type="entry name" value="LRR_dom_sf"/>
</dbReference>
<sequence>MKKIILLLLSLVFAYSQKMWGQVNFFDANVSKYGELEQVLGEKWDKIDSLIVHGPINEADFTTMWKCSFEGKLTVLNLEHAQVESNKIPTRALYKVDRQVIDDPRAYQGVIYLPLRRIILPESIQEIGDFAFSRMKLEQINLPKSLRKLGPFSFSSCHWLSTNPLILPEGVTSIPSQCFVNCQCFKNLVLPSTLKVIGESAFYNTRIEEVNLPEGLEKIEQGAFAGCNIKKVIIPASLNELPGFLFSMCPYLKEIYIPNHITKIPGSFASWCPLLEKVNIPKSIIEIGVDAFAGDVKLKPIDLPEGLKRIEQDALWYCAIDSIVFPTSLEYLGGGSCANWKYIKKIYSLATIPPYCAEDMDNPGDGPFHGYTPNDVPLYVPIGSGEKYRQAFGWNYFTNIIETDKFPTGIVSPKMDNGDPCKVYGRDGKLVIEFPNMPASPVRYSVYGIGGSMIEQGNLTKSYTLKMPSKGVYIVRVGNTTHKIFL</sequence>
<dbReference type="Proteomes" id="UP000228641">
    <property type="component" value="Unassembled WGS sequence"/>
</dbReference>